<feature type="chain" id="PRO_5035165575" description="cytokinin dehydrogenase" evidence="10">
    <location>
        <begin position="23"/>
        <end position="812"/>
    </location>
</feature>
<dbReference type="PROSITE" id="PS00862">
    <property type="entry name" value="OX2_COVAL_FAD"/>
    <property type="match status" value="1"/>
</dbReference>
<dbReference type="PANTHER" id="PTHR13878:SF53">
    <property type="entry name" value="CYTOKININ DEHYDROGENASE 6"/>
    <property type="match status" value="1"/>
</dbReference>
<comment type="similarity">
    <text evidence="2">Belongs to the oxygen-dependent FAD-linked oxidoreductase family.</text>
</comment>
<feature type="domain" description="FAD-binding PCMH-type" evidence="11">
    <location>
        <begin position="59"/>
        <end position="239"/>
    </location>
</feature>
<sequence>MAMHSYFLHLFLIVALVSVVTTHVSNPVVPSPLRPLLHLQGNLSFDDAPLAAKDFGNIYQLLPAAVLYPASVSDVVSTVQHVFQLGPRSKLTVAARGHGHSLQGQAQTDGGIVVRMEALGGGTRVVHQHHGGQPYADASGGELWINVLVECLKHGLAPKSWTDYLHLTVGGTLSNAGISGQAFRHGPQISNVYQLEIVTGKGEVMNCSEEENSELFHAARGGLGQFGIITRAQIALEPAPEMVRWIRVLYSDFTSFTEDQEMLISAKETFDYIEGFVITNRTGLINNWRSSFNPRDPVRASQFDSDGKILFCLEMTKNFNQHEAESMDQQVEQHLSKLRYLPSTLFQSEVSYLEFLDRVHASEVKLRSKGLWDVPHPWLNLFIPRARIKDFAREVFGKILRDSSRGPILLYPLNRSKWDNRTSAVIPDEEIFYLVALLSSAPSPGSLEEALKQNRKILDFCNKEGIKMKQYLPYYTTQEEWRGHYGDRWEMFAHRKGIYDPLSILAPGQRIFHKGVQSSSSSRVTLCPSKPRASIFFHLFLSIPDTSALASRAAITAGHRELYLRSPHIRAELSSISSALAGSDATADYRLVPCLSSRQSQGSSSPVSCPILLFTVVLSSLLSALAVNEEVREIVFLLWDCSGIPSLDEVSTGGLGCGGPLVQQPTLGPVTTIFAIEPQRLWLRYSLLSHAMHSPFSEEVDQPPSQTRIDQLTLQLAEKERELERVSKDRARQLAALRSMETQYRVVKSCVHAEKHETELSLLRAYLDDKQDTIARQQTIINSLHAQLAQALNAPEAPESPDISSHGSAPSP</sequence>
<feature type="compositionally biased region" description="Polar residues" evidence="9">
    <location>
        <begin position="802"/>
        <end position="812"/>
    </location>
</feature>
<dbReference type="GO" id="GO:0009690">
    <property type="term" value="P:cytokinin metabolic process"/>
    <property type="evidence" value="ECO:0007669"/>
    <property type="project" value="InterPro"/>
</dbReference>
<evidence type="ECO:0000256" key="3">
    <source>
        <dbReference type="ARBA" id="ARBA00011928"/>
    </source>
</evidence>
<dbReference type="InterPro" id="IPR006094">
    <property type="entry name" value="Oxid_FAD_bind_N"/>
</dbReference>
<evidence type="ECO:0000256" key="8">
    <source>
        <dbReference type="SAM" id="Coils"/>
    </source>
</evidence>
<evidence type="ECO:0000256" key="10">
    <source>
        <dbReference type="SAM" id="SignalP"/>
    </source>
</evidence>
<feature type="signal peptide" evidence="10">
    <location>
        <begin position="1"/>
        <end position="22"/>
    </location>
</feature>
<dbReference type="InterPro" id="IPR006093">
    <property type="entry name" value="Oxy_OxRdtase_FAD_BS"/>
</dbReference>
<dbReference type="Gene3D" id="3.30.465.10">
    <property type="match status" value="1"/>
</dbReference>
<protein>
    <recommendedName>
        <fullName evidence="3">cytokinin dehydrogenase</fullName>
        <ecNumber evidence="3">1.5.99.12</ecNumber>
    </recommendedName>
</protein>
<dbReference type="Pfam" id="PF09265">
    <property type="entry name" value="Cytokin-bind"/>
    <property type="match status" value="1"/>
</dbReference>
<evidence type="ECO:0000313" key="13">
    <source>
        <dbReference type="Proteomes" id="UP000734854"/>
    </source>
</evidence>
<evidence type="ECO:0000256" key="6">
    <source>
        <dbReference type="ARBA" id="ARBA00023002"/>
    </source>
</evidence>
<dbReference type="AlphaFoldDB" id="A0A8J5GUJ2"/>
<dbReference type="Gene3D" id="3.40.462.10">
    <property type="entry name" value="FAD-linked oxidases, C-terminal domain"/>
    <property type="match status" value="1"/>
</dbReference>
<feature type="coiled-coil region" evidence="8">
    <location>
        <begin position="709"/>
        <end position="736"/>
    </location>
</feature>
<gene>
    <name evidence="12" type="ORF">ZIOFF_031898</name>
</gene>
<dbReference type="InterPro" id="IPR015345">
    <property type="entry name" value="Cytokinin_DH_FAD/cytokin-bd"/>
</dbReference>
<evidence type="ECO:0000313" key="12">
    <source>
        <dbReference type="EMBL" id="KAG6506574.1"/>
    </source>
</evidence>
<keyword evidence="10" id="KW-0732">Signal</keyword>
<dbReference type="SUPFAM" id="SSF56176">
    <property type="entry name" value="FAD-binding/transporter-associated domain-like"/>
    <property type="match status" value="1"/>
</dbReference>
<evidence type="ECO:0000256" key="1">
    <source>
        <dbReference type="ARBA" id="ARBA00001974"/>
    </source>
</evidence>
<dbReference type="FunFam" id="3.40.462.10:FF:000001">
    <property type="entry name" value="Cytokinin dehydrogenase 2"/>
    <property type="match status" value="1"/>
</dbReference>
<evidence type="ECO:0000256" key="7">
    <source>
        <dbReference type="ARBA" id="ARBA00048224"/>
    </source>
</evidence>
<evidence type="ECO:0000256" key="9">
    <source>
        <dbReference type="SAM" id="MobiDB-lite"/>
    </source>
</evidence>
<evidence type="ECO:0000256" key="5">
    <source>
        <dbReference type="ARBA" id="ARBA00022827"/>
    </source>
</evidence>
<dbReference type="Pfam" id="PF01565">
    <property type="entry name" value="FAD_binding_4"/>
    <property type="match status" value="1"/>
</dbReference>
<dbReference type="Gene3D" id="3.30.43.10">
    <property type="entry name" value="Uridine Diphospho-n-acetylenolpyruvylglucosamine Reductase, domain 2"/>
    <property type="match status" value="1"/>
</dbReference>
<dbReference type="PANTHER" id="PTHR13878">
    <property type="entry name" value="GULONOLACTONE OXIDASE"/>
    <property type="match status" value="1"/>
</dbReference>
<evidence type="ECO:0000256" key="4">
    <source>
        <dbReference type="ARBA" id="ARBA00022630"/>
    </source>
</evidence>
<dbReference type="InterPro" id="IPR036318">
    <property type="entry name" value="FAD-bd_PCMH-like_sf"/>
</dbReference>
<keyword evidence="6" id="KW-0560">Oxidoreductase</keyword>
<keyword evidence="4" id="KW-0285">Flavoprotein</keyword>
<dbReference type="InterPro" id="IPR016169">
    <property type="entry name" value="FAD-bd_PCMH_sub2"/>
</dbReference>
<dbReference type="EC" id="1.5.99.12" evidence="3"/>
<dbReference type="InterPro" id="IPR016164">
    <property type="entry name" value="FAD-linked_Oxase-like_C"/>
</dbReference>
<dbReference type="PROSITE" id="PS51387">
    <property type="entry name" value="FAD_PCMH"/>
    <property type="match status" value="1"/>
</dbReference>
<dbReference type="InterPro" id="IPR016167">
    <property type="entry name" value="FAD-bd_PCMH_sub1"/>
</dbReference>
<comment type="caution">
    <text evidence="12">The sequence shown here is derived from an EMBL/GenBank/DDBJ whole genome shotgun (WGS) entry which is preliminary data.</text>
</comment>
<keyword evidence="13" id="KW-1185">Reference proteome</keyword>
<dbReference type="InterPro" id="IPR016170">
    <property type="entry name" value="Cytok_DH_C_sf"/>
</dbReference>
<evidence type="ECO:0000256" key="2">
    <source>
        <dbReference type="ARBA" id="ARBA00005466"/>
    </source>
</evidence>
<dbReference type="InterPro" id="IPR050432">
    <property type="entry name" value="FAD-linked_Oxidoreductases_BP"/>
</dbReference>
<dbReference type="GO" id="GO:0071949">
    <property type="term" value="F:FAD binding"/>
    <property type="evidence" value="ECO:0007669"/>
    <property type="project" value="InterPro"/>
</dbReference>
<comment type="catalytic activity">
    <reaction evidence="7">
        <text>N(6)-dimethylallyladenine + A + H2O = 3-methyl-2-butenal + adenine + AH2</text>
        <dbReference type="Rhea" id="RHEA:13625"/>
        <dbReference type="ChEBI" id="CHEBI:13193"/>
        <dbReference type="ChEBI" id="CHEBI:15377"/>
        <dbReference type="ChEBI" id="CHEBI:15825"/>
        <dbReference type="ChEBI" id="CHEBI:16708"/>
        <dbReference type="ChEBI" id="CHEBI:17499"/>
        <dbReference type="ChEBI" id="CHEBI:17660"/>
        <dbReference type="EC" id="1.5.99.12"/>
    </reaction>
</comment>
<evidence type="ECO:0000259" key="11">
    <source>
        <dbReference type="PROSITE" id="PS51387"/>
    </source>
</evidence>
<accession>A0A8J5GUJ2</accession>
<comment type="cofactor">
    <cofactor evidence="1">
        <name>FAD</name>
        <dbReference type="ChEBI" id="CHEBI:57692"/>
    </cofactor>
</comment>
<keyword evidence="8" id="KW-0175">Coiled coil</keyword>
<name>A0A8J5GUJ2_ZINOF</name>
<feature type="region of interest" description="Disordered" evidence="9">
    <location>
        <begin position="791"/>
        <end position="812"/>
    </location>
</feature>
<keyword evidence="5" id="KW-0274">FAD</keyword>
<dbReference type="InterPro" id="IPR016166">
    <property type="entry name" value="FAD-bd_PCMH"/>
</dbReference>
<proteinExistence type="inferred from homology"/>
<dbReference type="GO" id="GO:0019139">
    <property type="term" value="F:cytokinin dehydrogenase activity"/>
    <property type="evidence" value="ECO:0007669"/>
    <property type="project" value="UniProtKB-EC"/>
</dbReference>
<dbReference type="SUPFAM" id="SSF55103">
    <property type="entry name" value="FAD-linked oxidases, C-terminal domain"/>
    <property type="match status" value="1"/>
</dbReference>
<dbReference type="Proteomes" id="UP000734854">
    <property type="component" value="Unassembled WGS sequence"/>
</dbReference>
<dbReference type="EMBL" id="JACMSC010000009">
    <property type="protein sequence ID" value="KAG6506574.1"/>
    <property type="molecule type" value="Genomic_DNA"/>
</dbReference>
<reference evidence="12 13" key="1">
    <citation type="submission" date="2020-08" db="EMBL/GenBank/DDBJ databases">
        <title>Plant Genome Project.</title>
        <authorList>
            <person name="Zhang R.-G."/>
        </authorList>
    </citation>
    <scope>NUCLEOTIDE SEQUENCE [LARGE SCALE GENOMIC DNA]</scope>
    <source>
        <tissue evidence="12">Rhizome</tissue>
    </source>
</reference>
<organism evidence="12 13">
    <name type="scientific">Zingiber officinale</name>
    <name type="common">Ginger</name>
    <name type="synonym">Amomum zingiber</name>
    <dbReference type="NCBI Taxonomy" id="94328"/>
    <lineage>
        <taxon>Eukaryota</taxon>
        <taxon>Viridiplantae</taxon>
        <taxon>Streptophyta</taxon>
        <taxon>Embryophyta</taxon>
        <taxon>Tracheophyta</taxon>
        <taxon>Spermatophyta</taxon>
        <taxon>Magnoliopsida</taxon>
        <taxon>Liliopsida</taxon>
        <taxon>Zingiberales</taxon>
        <taxon>Zingiberaceae</taxon>
        <taxon>Zingiber</taxon>
    </lineage>
</organism>